<keyword evidence="3" id="KW-1185">Reference proteome</keyword>
<gene>
    <name evidence="2" type="ORF">FHX75_112081</name>
</gene>
<comment type="caution">
    <text evidence="2">The sequence shown here is derived from an EMBL/GenBank/DDBJ whole genome shotgun (WGS) entry which is preliminary data.</text>
</comment>
<dbReference type="EMBL" id="VIXA01000001">
    <property type="protein sequence ID" value="TWG28922.1"/>
    <property type="molecule type" value="Genomic_DNA"/>
</dbReference>
<feature type="region of interest" description="Disordered" evidence="1">
    <location>
        <begin position="144"/>
        <end position="173"/>
    </location>
</feature>
<dbReference type="Proteomes" id="UP000319927">
    <property type="component" value="Unassembled WGS sequence"/>
</dbReference>
<evidence type="ECO:0000313" key="2">
    <source>
        <dbReference type="EMBL" id="TWG28922.1"/>
    </source>
</evidence>
<feature type="region of interest" description="Disordered" evidence="1">
    <location>
        <begin position="198"/>
        <end position="230"/>
    </location>
</feature>
<evidence type="ECO:0000313" key="3">
    <source>
        <dbReference type="Proteomes" id="UP000319927"/>
    </source>
</evidence>
<sequence length="230" mass="23692">MELAGGTPGKSGSGQLTDLGHSSSRVVARPNERVRPGGGGPGGQVRHSGTTYDIEENWDFLIVETHEAGSDAWTTLPDAGGLTGTETGDSCAGGWAELHPVPRPPPGRRLPLERQHRHWNTATGSSSGWKVFTAEISFETPDLGGWTVARRPPGSAPGARRQRLSPQPAGVSEGAAVVTDDTVYLGFGLVGLAPAARDRVLTGPGPASPPDAGPPVVPADGGQHEVDDPA</sequence>
<name>A0A561WYH5_9ACTN</name>
<feature type="region of interest" description="Disordered" evidence="1">
    <location>
        <begin position="1"/>
        <end position="50"/>
    </location>
</feature>
<reference evidence="2 3" key="1">
    <citation type="submission" date="2019-06" db="EMBL/GenBank/DDBJ databases">
        <title>Sequencing the genomes of 1000 actinobacteria strains.</title>
        <authorList>
            <person name="Klenk H.-P."/>
        </authorList>
    </citation>
    <scope>NUCLEOTIDE SEQUENCE [LARGE SCALE GENOMIC DNA]</scope>
    <source>
        <strain evidence="2 3">DSM 102131</strain>
    </source>
</reference>
<protein>
    <submittedName>
        <fullName evidence="2">Uncharacterized protein</fullName>
    </submittedName>
</protein>
<evidence type="ECO:0000256" key="1">
    <source>
        <dbReference type="SAM" id="MobiDB-lite"/>
    </source>
</evidence>
<organism evidence="2 3">
    <name type="scientific">Micromonospora palomenae</name>
    <dbReference type="NCBI Taxonomy" id="1461247"/>
    <lineage>
        <taxon>Bacteria</taxon>
        <taxon>Bacillati</taxon>
        <taxon>Actinomycetota</taxon>
        <taxon>Actinomycetes</taxon>
        <taxon>Micromonosporales</taxon>
        <taxon>Micromonosporaceae</taxon>
        <taxon>Micromonospora</taxon>
    </lineage>
</organism>
<proteinExistence type="predicted"/>
<feature type="compositionally biased region" description="Low complexity" evidence="1">
    <location>
        <begin position="149"/>
        <end position="159"/>
    </location>
</feature>
<feature type="compositionally biased region" description="Gly residues" evidence="1">
    <location>
        <begin position="1"/>
        <end position="12"/>
    </location>
</feature>
<dbReference type="AlphaFoldDB" id="A0A561WYH5"/>
<feature type="compositionally biased region" description="Polar residues" evidence="1">
    <location>
        <begin position="13"/>
        <end position="25"/>
    </location>
</feature>
<accession>A0A561WYH5</accession>
<feature type="compositionally biased region" description="Pro residues" evidence="1">
    <location>
        <begin position="206"/>
        <end position="217"/>
    </location>
</feature>